<dbReference type="GeneID" id="61187243"/>
<name>A0AAE6IKF4_LEUCA</name>
<dbReference type="InterPro" id="IPR007358">
    <property type="entry name" value="Nucleoid_associated_NdpA"/>
</dbReference>
<dbReference type="Proteomes" id="UP000321332">
    <property type="component" value="Chromosome"/>
</dbReference>
<protein>
    <submittedName>
        <fullName evidence="1">Nucleoid-associated protein</fullName>
    </submittedName>
</protein>
<accession>A0AAE6IKF4</accession>
<evidence type="ECO:0000313" key="2">
    <source>
        <dbReference type="Proteomes" id="UP000321332"/>
    </source>
</evidence>
<dbReference type="GO" id="GO:0009295">
    <property type="term" value="C:nucleoid"/>
    <property type="evidence" value="ECO:0007669"/>
    <property type="project" value="InterPro"/>
</dbReference>
<reference evidence="1 2" key="1">
    <citation type="submission" date="2019-06" db="EMBL/GenBank/DDBJ databases">
        <title>Genome analyses of bacteria isolated from kimchi.</title>
        <authorList>
            <person name="Lee S."/>
            <person name="Ahn S."/>
            <person name="Roh S."/>
        </authorList>
    </citation>
    <scope>NUCLEOTIDE SEQUENCE [LARGE SCALE GENOMIC DNA]</scope>
    <source>
        <strain evidence="1 2">CBA3620</strain>
    </source>
</reference>
<dbReference type="EMBL" id="CP042374">
    <property type="protein sequence ID" value="QEA33660.1"/>
    <property type="molecule type" value="Genomic_DNA"/>
</dbReference>
<organism evidence="1 2">
    <name type="scientific">Leuconostoc carnosum</name>
    <dbReference type="NCBI Taxonomy" id="1252"/>
    <lineage>
        <taxon>Bacteria</taxon>
        <taxon>Bacillati</taxon>
        <taxon>Bacillota</taxon>
        <taxon>Bacilli</taxon>
        <taxon>Lactobacillales</taxon>
        <taxon>Lactobacillaceae</taxon>
        <taxon>Leuconostoc</taxon>
    </lineage>
</organism>
<dbReference type="AlphaFoldDB" id="A0AAE6IKF4"/>
<proteinExistence type="predicted"/>
<sequence>MIIQHAILHILDTNTGNLIASQGEMAVDNVGVVEYIEKLTAKVSNGDVKTGTLAPGYVKDKLAESDFAHMTTDLATKLFGTIEAIETVQPGDLLSFQATTDEGRLFGLLKLNFTPRYAHTVEYIDDRMVNNLVLNQAILPAATQSVEEAILVNLDTWHYQLLEKKYLIDGHRATYFSDRFLEIVPEVSVKENIQTIKRTVKNVAEQYDDLPEHEVLAMTQEVIYDALESGSINTDTIAEKVFSDNISAQQQYKEKMTDKMVDKSIPVENTQKYEKKFRVQKFKLDSGIEISIPMSVYQDKNKVEFMNHPDGTMSLVIKDIDSVLNKFTV</sequence>
<dbReference type="Pfam" id="PF04245">
    <property type="entry name" value="NA37"/>
    <property type="match status" value="1"/>
</dbReference>
<evidence type="ECO:0000313" key="1">
    <source>
        <dbReference type="EMBL" id="QEA33660.1"/>
    </source>
</evidence>
<gene>
    <name evidence="1" type="ORF">FGL89_05740</name>
</gene>
<dbReference type="RefSeq" id="WP_041773169.1">
    <property type="nucleotide sequence ID" value="NZ_CP042374.1"/>
</dbReference>